<keyword evidence="7" id="KW-0653">Protein transport</keyword>
<dbReference type="GO" id="GO:0022857">
    <property type="term" value="F:transmembrane transporter activity"/>
    <property type="evidence" value="ECO:0007669"/>
    <property type="project" value="InterPro"/>
</dbReference>
<keyword evidence="5 9" id="KW-1133">Transmembrane helix</keyword>
<comment type="similarity">
    <text evidence="2 7">Belongs to the ExbD/TolR family.</text>
</comment>
<reference evidence="10 11" key="1">
    <citation type="journal article" date="2016" name="Nat. Commun.">
        <title>Thousands of microbial genomes shed light on interconnected biogeochemical processes in an aquifer system.</title>
        <authorList>
            <person name="Anantharaman K."/>
            <person name="Brown C.T."/>
            <person name="Hug L.A."/>
            <person name="Sharon I."/>
            <person name="Castelle C.J."/>
            <person name="Probst A.J."/>
            <person name="Thomas B.C."/>
            <person name="Singh A."/>
            <person name="Wilkins M.J."/>
            <person name="Karaoz U."/>
            <person name="Brodie E.L."/>
            <person name="Williams K.H."/>
            <person name="Hubbard S.S."/>
            <person name="Banfield J.F."/>
        </authorList>
    </citation>
    <scope>NUCLEOTIDE SEQUENCE [LARGE SCALE GENOMIC DNA]</scope>
</reference>
<dbReference type="Gene3D" id="3.30.420.270">
    <property type="match status" value="1"/>
</dbReference>
<accession>A0A1F6T9Z7</accession>
<evidence type="ECO:0000313" key="10">
    <source>
        <dbReference type="EMBL" id="OGI41981.1"/>
    </source>
</evidence>
<dbReference type="InterPro" id="IPR003400">
    <property type="entry name" value="ExbD"/>
</dbReference>
<keyword evidence="3" id="KW-1003">Cell membrane</keyword>
<proteinExistence type="inferred from homology"/>
<evidence type="ECO:0000256" key="7">
    <source>
        <dbReference type="RuleBase" id="RU003879"/>
    </source>
</evidence>
<evidence type="ECO:0000256" key="3">
    <source>
        <dbReference type="ARBA" id="ARBA00022475"/>
    </source>
</evidence>
<dbReference type="AlphaFoldDB" id="A0A1F6T9Z7"/>
<gene>
    <name evidence="10" type="ORF">A2V92_00175</name>
</gene>
<evidence type="ECO:0000256" key="5">
    <source>
        <dbReference type="ARBA" id="ARBA00022989"/>
    </source>
</evidence>
<evidence type="ECO:0000256" key="2">
    <source>
        <dbReference type="ARBA" id="ARBA00005811"/>
    </source>
</evidence>
<sequence length="149" mass="16330">MRFRLSRDDEPELNLIPLIDVLLMALIFLVVTTSFSKEAQLRIRLPEGAAEVKPEGATLRVSIDTTGQYYVNDQQLLNTAPETLRQAMARAAGDRKDPLVIIAADGKAPHEAVVRVLDSARRLGFTHVSFATQQPAPDGPESTPSPAKR</sequence>
<evidence type="ECO:0008006" key="12">
    <source>
        <dbReference type="Google" id="ProtNLM"/>
    </source>
</evidence>
<evidence type="ECO:0000256" key="8">
    <source>
        <dbReference type="SAM" id="MobiDB-lite"/>
    </source>
</evidence>
<keyword evidence="6 9" id="KW-0472">Membrane</keyword>
<protein>
    <recommendedName>
        <fullName evidence="12">Biopolymer transporter ExbD</fullName>
    </recommendedName>
</protein>
<organism evidence="10 11">
    <name type="scientific">Candidatus Muproteobacteria bacterium RBG_16_65_31</name>
    <dbReference type="NCBI Taxonomy" id="1817759"/>
    <lineage>
        <taxon>Bacteria</taxon>
        <taxon>Pseudomonadati</taxon>
        <taxon>Pseudomonadota</taxon>
        <taxon>Candidatus Muproteobacteria</taxon>
    </lineage>
</organism>
<dbReference type="Proteomes" id="UP000179344">
    <property type="component" value="Unassembled WGS sequence"/>
</dbReference>
<evidence type="ECO:0000256" key="4">
    <source>
        <dbReference type="ARBA" id="ARBA00022692"/>
    </source>
</evidence>
<keyword evidence="7" id="KW-0813">Transport</keyword>
<evidence type="ECO:0000256" key="9">
    <source>
        <dbReference type="SAM" id="Phobius"/>
    </source>
</evidence>
<comment type="caution">
    <text evidence="10">The sequence shown here is derived from an EMBL/GenBank/DDBJ whole genome shotgun (WGS) entry which is preliminary data.</text>
</comment>
<feature type="region of interest" description="Disordered" evidence="8">
    <location>
        <begin position="128"/>
        <end position="149"/>
    </location>
</feature>
<dbReference type="EMBL" id="MFST01000167">
    <property type="protein sequence ID" value="OGI41981.1"/>
    <property type="molecule type" value="Genomic_DNA"/>
</dbReference>
<dbReference type="PANTHER" id="PTHR30558:SF3">
    <property type="entry name" value="BIOPOLYMER TRANSPORT PROTEIN EXBD-RELATED"/>
    <property type="match status" value="1"/>
</dbReference>
<evidence type="ECO:0000313" key="11">
    <source>
        <dbReference type="Proteomes" id="UP000179344"/>
    </source>
</evidence>
<evidence type="ECO:0000256" key="1">
    <source>
        <dbReference type="ARBA" id="ARBA00004162"/>
    </source>
</evidence>
<dbReference type="GO" id="GO:0005886">
    <property type="term" value="C:plasma membrane"/>
    <property type="evidence" value="ECO:0007669"/>
    <property type="project" value="UniProtKB-SubCell"/>
</dbReference>
<feature type="transmembrane region" description="Helical" evidence="9">
    <location>
        <begin position="15"/>
        <end position="35"/>
    </location>
</feature>
<dbReference type="GO" id="GO:0015031">
    <property type="term" value="P:protein transport"/>
    <property type="evidence" value="ECO:0007669"/>
    <property type="project" value="UniProtKB-KW"/>
</dbReference>
<dbReference type="PANTHER" id="PTHR30558">
    <property type="entry name" value="EXBD MEMBRANE COMPONENT OF PMF-DRIVEN MACROMOLECULE IMPORT SYSTEM"/>
    <property type="match status" value="1"/>
</dbReference>
<comment type="subcellular location">
    <subcellularLocation>
        <location evidence="1">Cell membrane</location>
        <topology evidence="1">Single-pass membrane protein</topology>
    </subcellularLocation>
    <subcellularLocation>
        <location evidence="7">Cell membrane</location>
        <topology evidence="7">Single-pass type II membrane protein</topology>
    </subcellularLocation>
</comment>
<evidence type="ECO:0000256" key="6">
    <source>
        <dbReference type="ARBA" id="ARBA00023136"/>
    </source>
</evidence>
<keyword evidence="4 7" id="KW-0812">Transmembrane</keyword>
<dbReference type="Pfam" id="PF02472">
    <property type="entry name" value="ExbD"/>
    <property type="match status" value="1"/>
</dbReference>
<name>A0A1F6T9Z7_9PROT</name>